<evidence type="ECO:0000256" key="14">
    <source>
        <dbReference type="PIRSR" id="PIRSR000808-1"/>
    </source>
</evidence>
<sequence>MKKTVTRLADGRELIYYDSADSTTVREAVDRRPLDAVSTSSEIRRDPLLGDAVAIASHRQSRTYHPPADACPLCPTRDGRLSEIPDSDYDVAVFENRFPSLAGDSGRCEVVCFTSDHDASFASLTEERAALVLAAWTDRTAELSALDQVTQVFCFENRGAEIGVTLGHPHGQIYGYPFVTPRTELMLASAARHRAGTGGNLFDDVVAREEKDGTRVVLATDHWIAYVPYAAHWPYEVHLHPRHRVPDLPALGEAARTEFPQVYLELLGRFDRIFGPGEPPTPYISAWHQAPSGVPGREDFALHLELFTIRRTSGKLKFLAGSESGMSVFINDVPPEAAAQRLREVASQ</sequence>
<dbReference type="InterPro" id="IPR036265">
    <property type="entry name" value="HIT-like_sf"/>
</dbReference>
<dbReference type="Pfam" id="PF02744">
    <property type="entry name" value="GalP_UDP_tr_C"/>
    <property type="match status" value="1"/>
</dbReference>
<dbReference type="InterPro" id="IPR005850">
    <property type="entry name" value="GalP_Utransf_C"/>
</dbReference>
<protein>
    <recommendedName>
        <fullName evidence="5 13">Galactose-1-phosphate uridylyltransferase</fullName>
        <ecNumber evidence="4 13">2.7.7.12</ecNumber>
    </recommendedName>
</protein>
<comment type="similarity">
    <text evidence="3 16">Belongs to the galactose-1-phosphate uridylyltransferase type 1 family.</text>
</comment>
<evidence type="ECO:0000256" key="6">
    <source>
        <dbReference type="ARBA" id="ARBA00022679"/>
    </source>
</evidence>
<evidence type="ECO:0000259" key="17">
    <source>
        <dbReference type="Pfam" id="PF01087"/>
    </source>
</evidence>
<dbReference type="InterPro" id="IPR019779">
    <property type="entry name" value="GalP_UDPtransf1_His-AS"/>
</dbReference>
<feature type="binding site" evidence="15">
    <location>
        <position position="71"/>
    </location>
    <ligand>
        <name>Zn(2+)</name>
        <dbReference type="ChEBI" id="CHEBI:29105"/>
    </ligand>
</feature>
<dbReference type="GO" id="GO:1901135">
    <property type="term" value="P:carbohydrate derivative metabolic process"/>
    <property type="evidence" value="ECO:0007669"/>
    <property type="project" value="UniProtKB-ARBA"/>
</dbReference>
<evidence type="ECO:0000256" key="4">
    <source>
        <dbReference type="ARBA" id="ARBA00012384"/>
    </source>
</evidence>
<accession>A0ABC8BRJ9</accession>
<evidence type="ECO:0000256" key="7">
    <source>
        <dbReference type="ARBA" id="ARBA00022695"/>
    </source>
</evidence>
<evidence type="ECO:0000256" key="13">
    <source>
        <dbReference type="NCBIfam" id="TIGR00209"/>
    </source>
</evidence>
<dbReference type="Pfam" id="PF01087">
    <property type="entry name" value="GalP_UDP_transf"/>
    <property type="match status" value="1"/>
</dbReference>
<feature type="binding site" evidence="15">
    <location>
        <position position="117"/>
    </location>
    <ligand>
        <name>Zn(2+)</name>
        <dbReference type="ChEBI" id="CHEBI:29105"/>
    </ligand>
</feature>
<keyword evidence="6 16" id="KW-0808">Transferase</keyword>
<comment type="catalytic activity">
    <reaction evidence="1 16">
        <text>alpha-D-galactose 1-phosphate + UDP-alpha-D-glucose = alpha-D-glucose 1-phosphate + UDP-alpha-D-galactose</text>
        <dbReference type="Rhea" id="RHEA:13989"/>
        <dbReference type="ChEBI" id="CHEBI:58336"/>
        <dbReference type="ChEBI" id="CHEBI:58601"/>
        <dbReference type="ChEBI" id="CHEBI:58885"/>
        <dbReference type="ChEBI" id="CHEBI:66914"/>
        <dbReference type="EC" id="2.7.7.12"/>
    </reaction>
</comment>
<proteinExistence type="inferred from homology"/>
<dbReference type="PANTHER" id="PTHR11943:SF1">
    <property type="entry name" value="GALACTOSE-1-PHOSPHATE URIDYLYLTRANSFERASE"/>
    <property type="match status" value="1"/>
</dbReference>
<comment type="pathway">
    <text evidence="2 16">Carbohydrate metabolism; galactose metabolism.</text>
</comment>
<evidence type="ECO:0000256" key="1">
    <source>
        <dbReference type="ARBA" id="ARBA00001107"/>
    </source>
</evidence>
<dbReference type="EC" id="2.7.7.12" evidence="4 13"/>
<keyword evidence="12 16" id="KW-0119">Carbohydrate metabolism</keyword>
<dbReference type="FunFam" id="3.30.428.10:FF:000010">
    <property type="entry name" value="Galactose-1-phosphate uridylyltransferase"/>
    <property type="match status" value="1"/>
</dbReference>
<keyword evidence="7 16" id="KW-0548">Nucleotidyltransferase</keyword>
<dbReference type="GO" id="GO:0006012">
    <property type="term" value="P:galactose metabolic process"/>
    <property type="evidence" value="ECO:0007669"/>
    <property type="project" value="UniProtKB-UniRule"/>
</dbReference>
<feature type="active site" description="Tele-UMP-histidine intermediate" evidence="14">
    <location>
        <position position="170"/>
    </location>
</feature>
<dbReference type="InterPro" id="IPR001937">
    <property type="entry name" value="GalP_UDPtransf1"/>
</dbReference>
<evidence type="ECO:0000256" key="11">
    <source>
        <dbReference type="ARBA" id="ARBA00023144"/>
    </source>
</evidence>
<dbReference type="GO" id="GO:0006796">
    <property type="term" value="P:phosphate-containing compound metabolic process"/>
    <property type="evidence" value="ECO:0007669"/>
    <property type="project" value="UniProtKB-ARBA"/>
</dbReference>
<organism evidence="19 20">
    <name type="scientific">Kitasatospora albolonga</name>
    <dbReference type="NCBI Taxonomy" id="68173"/>
    <lineage>
        <taxon>Bacteria</taxon>
        <taxon>Bacillati</taxon>
        <taxon>Actinomycetota</taxon>
        <taxon>Actinomycetes</taxon>
        <taxon>Kitasatosporales</taxon>
        <taxon>Streptomycetaceae</taxon>
        <taxon>Kitasatospora</taxon>
    </lineage>
</organism>
<evidence type="ECO:0000256" key="2">
    <source>
        <dbReference type="ARBA" id="ARBA00004947"/>
    </source>
</evidence>
<evidence type="ECO:0000256" key="10">
    <source>
        <dbReference type="ARBA" id="ARBA00023004"/>
    </source>
</evidence>
<dbReference type="PROSITE" id="PS00117">
    <property type="entry name" value="GAL_P_UDP_TRANSF_I"/>
    <property type="match status" value="1"/>
</dbReference>
<dbReference type="InterPro" id="IPR005849">
    <property type="entry name" value="GalP_Utransf_N"/>
</dbReference>
<dbReference type="SUPFAM" id="SSF54197">
    <property type="entry name" value="HIT-like"/>
    <property type="match status" value="2"/>
</dbReference>
<keyword evidence="9 15" id="KW-0862">Zinc</keyword>
<feature type="binding site" evidence="15">
    <location>
        <position position="168"/>
    </location>
    <ligand>
        <name>Zn(2+)</name>
        <dbReference type="ChEBI" id="CHEBI:29105"/>
    </ligand>
</feature>
<evidence type="ECO:0000256" key="9">
    <source>
        <dbReference type="ARBA" id="ARBA00022833"/>
    </source>
</evidence>
<evidence type="ECO:0000313" key="19">
    <source>
        <dbReference type="EMBL" id="ARF73029.1"/>
    </source>
</evidence>
<dbReference type="GO" id="GO:0008108">
    <property type="term" value="F:UDP-glucose:hexose-1-phosphate uridylyltransferase activity"/>
    <property type="evidence" value="ECO:0007669"/>
    <property type="project" value="UniProtKB-UniRule"/>
</dbReference>
<evidence type="ECO:0000256" key="3">
    <source>
        <dbReference type="ARBA" id="ARBA00010951"/>
    </source>
</evidence>
<dbReference type="AlphaFoldDB" id="A0ABC8BRJ9"/>
<name>A0ABC8BRJ9_9ACTN</name>
<dbReference type="KEGG" id="kab:B7C62_12700"/>
<reference evidence="19 20" key="1">
    <citation type="submission" date="2017-04" db="EMBL/GenBank/DDBJ databases">
        <title>The complete genome sequence of Streptomyces albolongus YIM 101047, the producer of novel bafilomycins and novel odoriferous sesquiterpenoids.</title>
        <authorList>
            <person name="Yin M."/>
            <person name="Jiang Y."/>
        </authorList>
    </citation>
    <scope>NUCLEOTIDE SEQUENCE [LARGE SCALE GENOMIC DNA]</scope>
    <source>
        <strain evidence="19 20">YIM 101047</strain>
    </source>
</reference>
<dbReference type="EMBL" id="CP020563">
    <property type="protein sequence ID" value="ARF73029.1"/>
    <property type="molecule type" value="Genomic_DNA"/>
</dbReference>
<feature type="binding site" evidence="15">
    <location>
        <position position="74"/>
    </location>
    <ligand>
        <name>Zn(2+)</name>
        <dbReference type="ChEBI" id="CHEBI:29105"/>
    </ligand>
</feature>
<gene>
    <name evidence="19" type="ORF">B7C62_12700</name>
</gene>
<dbReference type="PIRSF" id="PIRSF000808">
    <property type="entry name" value="GalT"/>
    <property type="match status" value="1"/>
</dbReference>
<dbReference type="Gene3D" id="3.30.428.10">
    <property type="entry name" value="HIT-like"/>
    <property type="match status" value="2"/>
</dbReference>
<evidence type="ECO:0000256" key="8">
    <source>
        <dbReference type="ARBA" id="ARBA00022723"/>
    </source>
</evidence>
<dbReference type="RefSeq" id="WP_084746828.1">
    <property type="nucleotide sequence ID" value="NZ_CP020563.1"/>
</dbReference>
<evidence type="ECO:0000256" key="15">
    <source>
        <dbReference type="PIRSR" id="PIRSR000808-3"/>
    </source>
</evidence>
<keyword evidence="11 16" id="KW-0299">Galactose metabolism</keyword>
<evidence type="ECO:0000313" key="20">
    <source>
        <dbReference type="Proteomes" id="UP000192251"/>
    </source>
</evidence>
<dbReference type="GO" id="GO:0019637">
    <property type="term" value="P:organophosphate metabolic process"/>
    <property type="evidence" value="ECO:0007669"/>
    <property type="project" value="UniProtKB-ARBA"/>
</dbReference>
<keyword evidence="10" id="KW-0408">Iron</keyword>
<evidence type="ECO:0000256" key="5">
    <source>
        <dbReference type="ARBA" id="ARBA00016340"/>
    </source>
</evidence>
<dbReference type="NCBIfam" id="TIGR00209">
    <property type="entry name" value="galT_1"/>
    <property type="match status" value="1"/>
</dbReference>
<dbReference type="GO" id="GO:0046872">
    <property type="term" value="F:metal ion binding"/>
    <property type="evidence" value="ECO:0007669"/>
    <property type="project" value="UniProtKB-KW"/>
</dbReference>
<keyword evidence="8 15" id="KW-0479">Metal-binding</keyword>
<keyword evidence="20" id="KW-1185">Reference proteome</keyword>
<evidence type="ECO:0000256" key="12">
    <source>
        <dbReference type="ARBA" id="ARBA00023277"/>
    </source>
</evidence>
<dbReference type="FunFam" id="3.30.428.10:FF:000019">
    <property type="entry name" value="Galactose-1-phosphate uridylyltransferase"/>
    <property type="match status" value="1"/>
</dbReference>
<dbReference type="PANTHER" id="PTHR11943">
    <property type="entry name" value="GALACTOSE-1-PHOSPHATE URIDYLYLTRANSFERASE"/>
    <property type="match status" value="1"/>
</dbReference>
<evidence type="ECO:0000259" key="18">
    <source>
        <dbReference type="Pfam" id="PF02744"/>
    </source>
</evidence>
<feature type="domain" description="Galactose-1-phosphate uridyl transferase N-terminal" evidence="17">
    <location>
        <begin position="104"/>
        <end position="179"/>
    </location>
</feature>
<feature type="domain" description="Galactose-1-phosphate uridyl transferase C-terminal" evidence="18">
    <location>
        <begin position="193"/>
        <end position="346"/>
    </location>
</feature>
<comment type="cofactor">
    <cofactor evidence="15">
        <name>Zn(2+)</name>
        <dbReference type="ChEBI" id="CHEBI:29105"/>
    </cofactor>
    <text evidence="15">Binds 1 zinc ion per subunit.</text>
</comment>
<dbReference type="Proteomes" id="UP000192251">
    <property type="component" value="Chromosome"/>
</dbReference>
<evidence type="ECO:0000256" key="16">
    <source>
        <dbReference type="RuleBase" id="RU000506"/>
    </source>
</evidence>